<gene>
    <name evidence="2" type="ORF">I553_2294</name>
</gene>
<organism evidence="2">
    <name type="scientific">Mycobacterium xenopi 4042</name>
    <dbReference type="NCBI Taxonomy" id="1299334"/>
    <lineage>
        <taxon>Bacteria</taxon>
        <taxon>Bacillati</taxon>
        <taxon>Actinomycetota</taxon>
        <taxon>Actinomycetes</taxon>
        <taxon>Mycobacteriales</taxon>
        <taxon>Mycobacteriaceae</taxon>
        <taxon>Mycobacterium</taxon>
    </lineage>
</organism>
<reference evidence="2" key="1">
    <citation type="submission" date="2014-01" db="EMBL/GenBank/DDBJ databases">
        <authorList>
            <person name="Brown-Elliot B."/>
            <person name="Wallace R."/>
            <person name="Lenaerts A."/>
            <person name="Ordway D."/>
            <person name="DeGroote M.A."/>
            <person name="Parker T."/>
            <person name="Sizemore C."/>
            <person name="Tallon L.J."/>
            <person name="Sadzewicz L.K."/>
            <person name="Sengamalay N."/>
            <person name="Fraser C.M."/>
            <person name="Hine E."/>
            <person name="Shefchek K.A."/>
            <person name="Das S.P."/>
            <person name="Tettelin H."/>
        </authorList>
    </citation>
    <scope>NUCLEOTIDE SEQUENCE [LARGE SCALE GENOMIC DNA]</scope>
    <source>
        <strain evidence="2">4042</strain>
    </source>
</reference>
<dbReference type="EMBL" id="JAOB01000077">
    <property type="protein sequence ID" value="EUA17211.1"/>
    <property type="molecule type" value="Genomic_DNA"/>
</dbReference>
<proteinExistence type="predicted"/>
<sequence>MVNQPTFATGRCRARSRPGAMTLHIDANRRAVPKNSAIARAKPMSRISCTPHGRPPHLTEQHPGGLVSSDTDRNPAVQRCRVPGARPAGRRHACHLAPCTRLLDHFRSVAYSTSSDAHGRTTCLPAQGYRLPATVLGQAMFMSSSRIRHDTPSTARW</sequence>
<comment type="caution">
    <text evidence="2">The sequence shown here is derived from an EMBL/GenBank/DDBJ whole genome shotgun (WGS) entry which is preliminary data.</text>
</comment>
<accession>X7ZDX1</accession>
<feature type="region of interest" description="Disordered" evidence="1">
    <location>
        <begin position="46"/>
        <end position="74"/>
    </location>
</feature>
<evidence type="ECO:0000256" key="1">
    <source>
        <dbReference type="SAM" id="MobiDB-lite"/>
    </source>
</evidence>
<name>X7ZDX1_MYCXE</name>
<evidence type="ECO:0000313" key="2">
    <source>
        <dbReference type="EMBL" id="EUA17211.1"/>
    </source>
</evidence>
<protein>
    <submittedName>
        <fullName evidence="2">PstA domain protein</fullName>
    </submittedName>
</protein>
<dbReference type="AlphaFoldDB" id="X7ZDX1"/>